<proteinExistence type="predicted"/>
<dbReference type="Proteomes" id="UP000234914">
    <property type="component" value="Unassembled WGS sequence"/>
</dbReference>
<organism evidence="1 2">
    <name type="scientific">Faucicola osloensis</name>
    <name type="common">Moraxella osloensis</name>
    <dbReference type="NCBI Taxonomy" id="34062"/>
    <lineage>
        <taxon>Bacteria</taxon>
        <taxon>Pseudomonadati</taxon>
        <taxon>Pseudomonadota</taxon>
        <taxon>Gammaproteobacteria</taxon>
        <taxon>Moraxellales</taxon>
        <taxon>Moraxellaceae</taxon>
        <taxon>Faucicola</taxon>
    </lineage>
</organism>
<reference evidence="1 2" key="1">
    <citation type="submission" date="2017-12" db="EMBL/GenBank/DDBJ databases">
        <title>Phylogenetic diversity of female urinary microbiome.</title>
        <authorList>
            <person name="Thomas-White K."/>
            <person name="Wolfe A.J."/>
        </authorList>
    </citation>
    <scope>NUCLEOTIDE SEQUENCE [LARGE SCALE GENOMIC DNA]</scope>
    <source>
        <strain evidence="1 2">UMB0416</strain>
    </source>
</reference>
<comment type="caution">
    <text evidence="1">The sequence shown here is derived from an EMBL/GenBank/DDBJ whole genome shotgun (WGS) entry which is preliminary data.</text>
</comment>
<protein>
    <submittedName>
        <fullName evidence="1">SIR2 family protein</fullName>
    </submittedName>
</protein>
<gene>
    <name evidence="1" type="ORF">CYJ96_10065</name>
</gene>
<name>A0A2I1RG79_FAUOS</name>
<dbReference type="EMBL" id="PKJS01000013">
    <property type="protein sequence ID" value="PKZ68124.1"/>
    <property type="molecule type" value="Genomic_DNA"/>
</dbReference>
<evidence type="ECO:0000313" key="2">
    <source>
        <dbReference type="Proteomes" id="UP000234914"/>
    </source>
</evidence>
<dbReference type="AlphaFoldDB" id="A0A2I1RG79"/>
<dbReference type="RefSeq" id="WP_101964921.1">
    <property type="nucleotide sequence ID" value="NZ_PKJS01000013.1"/>
</dbReference>
<accession>A0A2I1RG79</accession>
<evidence type="ECO:0000313" key="1">
    <source>
        <dbReference type="EMBL" id="PKZ68124.1"/>
    </source>
</evidence>
<dbReference type="Pfam" id="PF13289">
    <property type="entry name" value="SIR2_2"/>
    <property type="match status" value="1"/>
</dbReference>
<sequence length="1181" mass="137319">MKDIKTIADYAVFKKLASALWQKEYFYHGAAIMIGAGFSRCSAQSGDQHIKMPIWWDYAKLLKSELQSNVDDPLRLAEEYYAFFGKEALHDLIKQKLNDLAWQPGDLTLNLLNLPWSEVLTTNWDTLLERASTQIYERNYSIVIKPEDLSSRLSPRIVKLHGTINTTTDLIFTQEDFRRYPEKYAAFVNFARQVFIENELCLLGFSGDDPNFLQWAGWVRDNLAGHSRRIYLVGALNLSATKRKYLESINIAPIDLAELVDEFDDHNLKHTRATEIFINALYGHKPIPAYEWEPQQVSRTSFAEGQHERVYNDLPFAAKLLEEQLPKLEIDRDTYPGWVVAPELTRFKLFDQISDPYSTSENIQLMEVNKREQLLYEIVWRNRLSFSPPNPHLLEDFLKICDPTIPCSLTKKQQLEIAIYLLNPVFFEFIPNSFNYNLEQKLISIIQSNSNFHEDALNEVNYYYSLKFRDELDYKRLEFFSNEIKITNPEWALKKAALLCELGQFDIAETLISNAYDERKIQLRQQPNSISIRSRLAWSHYLIFAIKRLKNSESIDPNIFTKMYEEFLCDPFDIVKTIVKDIDELIDEQKIDNRIEPLFEPGNYRDNRKTVRFRNGVRAWLIAISLQNHIGLPMRWSSGLSMSIFSRIAIKIVQLNEFPTCSKMLLAIRTADSDKSDVIKEVFSRIEVAKLAIEDVNFLILICEQGIDYWLTQFNSKKEFASVKIRISTEVLARLSIRIDSEKAKQIFKRGCQLATLPVASDIRLHEPLSNLMTHSLSAISQIDQQDLLLETLNFPTVFETNNRLNRWANPIIENLADYKRSSNLAFDRRVAELIDSIEPNNEKSSDVLSRIKPLVIFDVLNEEEKQKLCNKLWGKNPTYESFPQVGFYPHAFLSLPSKDYQRVKSLLSSYLYENDNCYENSVIAGIASIAIDEDCKMLPTREQALELFDKLTMWRIGDKLDPLGMNESELLYKIRWINYALVQSILPMFELEDFSQENFRKLQSFCKENDTVRILPALTFFTKNASFVDIIHSLIKNNFYQADNKRVGWAAEAIYTWRKIDEISPIVNQLVTRLIYSININQTNLVSILSIVYRLLNFKYLSNNDKELLSETLPIFFDSTSYELINEKSIVGANISIIRKLCVMLGDNLSKNGMESTELLRIIEEAKTDPLPEVRYWYQD</sequence>